<keyword evidence="1" id="KW-1133">Transmembrane helix</keyword>
<keyword evidence="1" id="KW-0812">Transmembrane</keyword>
<name>A0A8J5WBI2_ZIZPA</name>
<proteinExistence type="predicted"/>
<reference evidence="3" key="2">
    <citation type="submission" date="2021-02" db="EMBL/GenBank/DDBJ databases">
        <authorList>
            <person name="Kimball J.A."/>
            <person name="Haas M.W."/>
            <person name="Macchietto M."/>
            <person name="Kono T."/>
            <person name="Duquette J."/>
            <person name="Shao M."/>
        </authorList>
    </citation>
    <scope>NUCLEOTIDE SEQUENCE</scope>
    <source>
        <tissue evidence="3">Fresh leaf tissue</tissue>
    </source>
</reference>
<accession>A0A8J5WBI2</accession>
<dbReference type="EMBL" id="JAAALK010000183">
    <property type="protein sequence ID" value="KAG8081571.1"/>
    <property type="molecule type" value="Genomic_DNA"/>
</dbReference>
<organism evidence="3 4">
    <name type="scientific">Zizania palustris</name>
    <name type="common">Northern wild rice</name>
    <dbReference type="NCBI Taxonomy" id="103762"/>
    <lineage>
        <taxon>Eukaryota</taxon>
        <taxon>Viridiplantae</taxon>
        <taxon>Streptophyta</taxon>
        <taxon>Embryophyta</taxon>
        <taxon>Tracheophyta</taxon>
        <taxon>Spermatophyta</taxon>
        <taxon>Magnoliopsida</taxon>
        <taxon>Liliopsida</taxon>
        <taxon>Poales</taxon>
        <taxon>Poaceae</taxon>
        <taxon>BOP clade</taxon>
        <taxon>Oryzoideae</taxon>
        <taxon>Oryzeae</taxon>
        <taxon>Zizaniinae</taxon>
        <taxon>Zizania</taxon>
    </lineage>
</organism>
<gene>
    <name evidence="3" type="ORF">GUJ93_ZPchr0010g11126</name>
    <name evidence="2" type="ORF">GUJ93_ZPchr0375g18701</name>
</gene>
<keyword evidence="1" id="KW-0472">Membrane</keyword>
<dbReference type="AlphaFoldDB" id="A0A8J5WBI2"/>
<reference evidence="3" key="1">
    <citation type="journal article" date="2021" name="bioRxiv">
        <title>Whole Genome Assembly and Annotation of Northern Wild Rice, Zizania palustris L., Supports a Whole Genome Duplication in the Zizania Genus.</title>
        <authorList>
            <person name="Haas M."/>
            <person name="Kono T."/>
            <person name="Macchietto M."/>
            <person name="Millas R."/>
            <person name="McGilp L."/>
            <person name="Shao M."/>
            <person name="Duquette J."/>
            <person name="Hirsch C.N."/>
            <person name="Kimball J."/>
        </authorList>
    </citation>
    <scope>NUCLEOTIDE SEQUENCE</scope>
    <source>
        <tissue evidence="3">Fresh leaf tissue</tissue>
    </source>
</reference>
<evidence type="ECO:0000256" key="1">
    <source>
        <dbReference type="SAM" id="Phobius"/>
    </source>
</evidence>
<dbReference type="PANTHER" id="PTHR11206">
    <property type="entry name" value="MULTIDRUG RESISTANCE PROTEIN"/>
    <property type="match status" value="1"/>
</dbReference>
<sequence>MDGGVYINTHLSAMSTYVGSTSLSVARGCGWQHFGAYVNLGSFYLVGIPLGLFLGFGLKMDGKGLWMGIACGSVLQFLLLSIIAFFSNWQKMTDKARDRIFGETLSEKQSLV</sequence>
<feature type="transmembrane region" description="Helical" evidence="1">
    <location>
        <begin position="64"/>
        <end position="89"/>
    </location>
</feature>
<evidence type="ECO:0008006" key="5">
    <source>
        <dbReference type="Google" id="ProtNLM"/>
    </source>
</evidence>
<protein>
    <recommendedName>
        <fullName evidence="5">Protein DETOXIFICATION</fullName>
    </recommendedName>
</protein>
<evidence type="ECO:0000313" key="4">
    <source>
        <dbReference type="Proteomes" id="UP000729402"/>
    </source>
</evidence>
<evidence type="ECO:0000313" key="2">
    <source>
        <dbReference type="EMBL" id="KAG8081571.1"/>
    </source>
</evidence>
<comment type="caution">
    <text evidence="3">The sequence shown here is derived from an EMBL/GenBank/DDBJ whole genome shotgun (WGS) entry which is preliminary data.</text>
</comment>
<dbReference type="EMBL" id="JAAALK010000082">
    <property type="protein sequence ID" value="KAG8086360.1"/>
    <property type="molecule type" value="Genomic_DNA"/>
</dbReference>
<keyword evidence="4" id="KW-1185">Reference proteome</keyword>
<feature type="transmembrane region" description="Helical" evidence="1">
    <location>
        <begin position="37"/>
        <end position="58"/>
    </location>
</feature>
<dbReference type="OrthoDB" id="674883at2759"/>
<evidence type="ECO:0000313" key="3">
    <source>
        <dbReference type="EMBL" id="KAG8086360.1"/>
    </source>
</evidence>
<dbReference type="Proteomes" id="UP000729402">
    <property type="component" value="Unassembled WGS sequence"/>
</dbReference>